<dbReference type="SUPFAM" id="SSF46626">
    <property type="entry name" value="Cytochrome c"/>
    <property type="match status" value="1"/>
</dbReference>
<dbReference type="SUPFAM" id="SSF49899">
    <property type="entry name" value="Concanavalin A-like lectins/glucanases"/>
    <property type="match status" value="1"/>
</dbReference>
<dbReference type="AlphaFoldDB" id="A0A5B9QSG4"/>
<feature type="signal peptide" evidence="4">
    <location>
        <begin position="1"/>
        <end position="29"/>
    </location>
</feature>
<dbReference type="Pfam" id="PF07583">
    <property type="entry name" value="PSCyt2"/>
    <property type="match status" value="1"/>
</dbReference>
<evidence type="ECO:0000256" key="1">
    <source>
        <dbReference type="ARBA" id="ARBA00022729"/>
    </source>
</evidence>
<dbReference type="Pfam" id="PF07635">
    <property type="entry name" value="PSCyt1"/>
    <property type="match status" value="1"/>
</dbReference>
<dbReference type="Pfam" id="PF13385">
    <property type="entry name" value="Laminin_G_3"/>
    <property type="match status" value="1"/>
</dbReference>
<dbReference type="InterPro" id="IPR006558">
    <property type="entry name" value="LamG-like"/>
</dbReference>
<gene>
    <name evidence="6" type="ORF">Pr1d_44210</name>
</gene>
<feature type="region of interest" description="Disordered" evidence="3">
    <location>
        <begin position="826"/>
        <end position="845"/>
    </location>
</feature>
<evidence type="ECO:0000256" key="2">
    <source>
        <dbReference type="ARBA" id="ARBA00023157"/>
    </source>
</evidence>
<evidence type="ECO:0000256" key="4">
    <source>
        <dbReference type="SAM" id="SignalP"/>
    </source>
</evidence>
<dbReference type="InterPro" id="IPR011444">
    <property type="entry name" value="DUF1549"/>
</dbReference>
<keyword evidence="7" id="KW-1185">Reference proteome</keyword>
<dbReference type="InterPro" id="IPR036909">
    <property type="entry name" value="Cyt_c-like_dom_sf"/>
</dbReference>
<dbReference type="GO" id="GO:0020037">
    <property type="term" value="F:heme binding"/>
    <property type="evidence" value="ECO:0007669"/>
    <property type="project" value="InterPro"/>
</dbReference>
<dbReference type="InterPro" id="IPR013320">
    <property type="entry name" value="ConA-like_dom_sf"/>
</dbReference>
<dbReference type="SMART" id="SM00560">
    <property type="entry name" value="LamGL"/>
    <property type="match status" value="1"/>
</dbReference>
<dbReference type="EMBL" id="CP042913">
    <property type="protein sequence ID" value="QEG37081.1"/>
    <property type="molecule type" value="Genomic_DNA"/>
</dbReference>
<dbReference type="InterPro" id="IPR022655">
    <property type="entry name" value="DUF1553"/>
</dbReference>
<dbReference type="InterPro" id="IPR011429">
    <property type="entry name" value="Cyt_c_Planctomycete-type"/>
</dbReference>
<keyword evidence="2" id="KW-1015">Disulfide bond</keyword>
<keyword evidence="1 4" id="KW-0732">Signal</keyword>
<dbReference type="Gene3D" id="2.60.120.200">
    <property type="match status" value="1"/>
</dbReference>
<dbReference type="Pfam" id="PF07587">
    <property type="entry name" value="PSD1"/>
    <property type="match status" value="1"/>
</dbReference>
<feature type="chain" id="PRO_5022794969" evidence="4">
    <location>
        <begin position="30"/>
        <end position="1057"/>
    </location>
</feature>
<protein>
    <submittedName>
        <fullName evidence="6">Planctomycete cytochrome C</fullName>
    </submittedName>
</protein>
<evidence type="ECO:0000259" key="5">
    <source>
        <dbReference type="SMART" id="SM00560"/>
    </source>
</evidence>
<feature type="domain" description="LamG-like jellyroll fold" evidence="5">
    <location>
        <begin position="491"/>
        <end position="633"/>
    </location>
</feature>
<dbReference type="PANTHER" id="PTHR35889">
    <property type="entry name" value="CYCLOINULO-OLIGOSACCHARIDE FRUCTANOTRANSFERASE-RELATED"/>
    <property type="match status" value="1"/>
</dbReference>
<proteinExistence type="predicted"/>
<evidence type="ECO:0000256" key="3">
    <source>
        <dbReference type="SAM" id="MobiDB-lite"/>
    </source>
</evidence>
<dbReference type="KEGG" id="bgok:Pr1d_44210"/>
<organism evidence="6 7">
    <name type="scientific">Bythopirellula goksoeyrii</name>
    <dbReference type="NCBI Taxonomy" id="1400387"/>
    <lineage>
        <taxon>Bacteria</taxon>
        <taxon>Pseudomonadati</taxon>
        <taxon>Planctomycetota</taxon>
        <taxon>Planctomycetia</taxon>
        <taxon>Pirellulales</taxon>
        <taxon>Lacipirellulaceae</taxon>
        <taxon>Bythopirellula</taxon>
    </lineage>
</organism>
<evidence type="ECO:0000313" key="6">
    <source>
        <dbReference type="EMBL" id="QEG37081.1"/>
    </source>
</evidence>
<dbReference type="Proteomes" id="UP000323917">
    <property type="component" value="Chromosome"/>
</dbReference>
<evidence type="ECO:0000313" key="7">
    <source>
        <dbReference type="Proteomes" id="UP000323917"/>
    </source>
</evidence>
<feature type="compositionally biased region" description="Basic and acidic residues" evidence="3">
    <location>
        <begin position="832"/>
        <end position="842"/>
    </location>
</feature>
<dbReference type="GO" id="GO:0009055">
    <property type="term" value="F:electron transfer activity"/>
    <property type="evidence" value="ECO:0007669"/>
    <property type="project" value="InterPro"/>
</dbReference>
<sequence length="1057" mass="119365" precursor="true">MTSMLISQRNRFCAGCCIALLVAFSRSHANEPLQYNRDIRPILFDSCISCHGPDSASREADLRLDVRDAAIDAGAIVPGDPESSELIRRIHAEDDERMPPVETKKTLTEEQLDTLSRWINEGAEYEPHWSFIPPANPPLPEVKNSWWVRNEIDRFVAGKLEDADLAPAPEADRRTLARRLSLDLTGLPPATEVVQDFVDDTSANAYEKLVDRLLESPHWGEHRGRYWLDVARYADTHGIHFDNFREIWSYREWVIDAFNQNMPFDEFTIENLAGDLLPNATLEQKIGSGFNRCNITTNEGGAIAEEYNVLYARDRTETTSVTWLGLTAGCAVCHDHKFDPLTQKEFYELSAFFNNTTQAAMDGNIKDTPPVVVVPQDEDLDRWDVVHESLADIRKKLESRRQAARPEFDAWVASGQKIEAEGEMPRKGLQFHAPLDEGSEKFDYFVNGTKREAVTPPNLIWREGPAGNQAAYLEGGQILEVDDVGRFNNEQPFSVSVWVKLPANDSSAALLARMKDTDKHQGWDLWVQGRRLGSHFIQKWPQNAIKVLTKEQLPADVWTHVALTYDGSMKAAGFKIYLNGLAQEMRVEADTLVDDEKAKTGVSFKIGQRENGSPISGVTLTDVRVYEQELSSQDVTSLASRVIFAVLDKPASERTAAELDALYAWWLGNRDKQYPQLAEQNDALQHEEQEIVARGTVAHVMHERDEPATAYILNRGEYDQRGEEVQPGTPAMLPPFDEDLPRNRLGLAKWLLEPENPLTARVTVNRFWQEVFGTGLVETSGDFGVSGALPSHPELLDWLAVDFRDSGWDVKRFFKQLVMSATYRQSAANTPEKLERDPDNRLLSRGPRFRMDGEMVRDYALEVSGLLVDTIGGPSVRPYQPQGVWEAVAMIGSNTRDYEQDEGDSLYRRSMYTFWKRSAPPASMDIFNAPSREQCTTLRERTNTPLQALVTLNDPQFVEAARNLASNALEQAGQEFTDRVQWIGEQLVSRTFREDELAVIRESYDQLSAHYQSHADEAEELLAVGESPVDESLPTEELAAWTMTVNQLMNLDEVLNK</sequence>
<reference evidence="6 7" key="1">
    <citation type="submission" date="2019-08" db="EMBL/GenBank/DDBJ databases">
        <title>Deep-cultivation of Planctomycetes and their phenomic and genomic characterization uncovers novel biology.</title>
        <authorList>
            <person name="Wiegand S."/>
            <person name="Jogler M."/>
            <person name="Boedeker C."/>
            <person name="Pinto D."/>
            <person name="Vollmers J."/>
            <person name="Rivas-Marin E."/>
            <person name="Kohn T."/>
            <person name="Peeters S.H."/>
            <person name="Heuer A."/>
            <person name="Rast P."/>
            <person name="Oberbeckmann S."/>
            <person name="Bunk B."/>
            <person name="Jeske O."/>
            <person name="Meyerdierks A."/>
            <person name="Storesund J.E."/>
            <person name="Kallscheuer N."/>
            <person name="Luecker S."/>
            <person name="Lage O.M."/>
            <person name="Pohl T."/>
            <person name="Merkel B.J."/>
            <person name="Hornburger P."/>
            <person name="Mueller R.-W."/>
            <person name="Bruemmer F."/>
            <person name="Labrenz M."/>
            <person name="Spormann A.M."/>
            <person name="Op den Camp H."/>
            <person name="Overmann J."/>
            <person name="Amann R."/>
            <person name="Jetten M.S.M."/>
            <person name="Mascher T."/>
            <person name="Medema M.H."/>
            <person name="Devos D.P."/>
            <person name="Kaster A.-K."/>
            <person name="Ovreas L."/>
            <person name="Rohde M."/>
            <person name="Galperin M.Y."/>
            <person name="Jogler C."/>
        </authorList>
    </citation>
    <scope>NUCLEOTIDE SEQUENCE [LARGE SCALE GENOMIC DNA]</scope>
    <source>
        <strain evidence="6 7">Pr1d</strain>
    </source>
</reference>
<accession>A0A5B9QSG4</accession>
<name>A0A5B9QSG4_9BACT</name>
<dbReference type="PANTHER" id="PTHR35889:SF3">
    <property type="entry name" value="F-BOX DOMAIN-CONTAINING PROTEIN"/>
    <property type="match status" value="1"/>
</dbReference>